<evidence type="ECO:0000256" key="6">
    <source>
        <dbReference type="ARBA" id="ARBA00013025"/>
    </source>
</evidence>
<gene>
    <name evidence="24" type="primary">folC</name>
    <name evidence="24" type="ORF">GCM10009104_06850</name>
</gene>
<dbReference type="Gene3D" id="3.90.190.20">
    <property type="entry name" value="Mur ligase, C-terminal domain"/>
    <property type="match status" value="1"/>
</dbReference>
<comment type="similarity">
    <text evidence="4 21">Belongs to the folylpolyglutamate synthase family.</text>
</comment>
<comment type="catalytic activity">
    <reaction evidence="17">
        <text>(6S)-5,6,7,8-tetrahydrofolyl-(gamma-L-Glu)(n) + L-glutamate + ATP = (6S)-5,6,7,8-tetrahydrofolyl-(gamma-L-Glu)(n+1) + ADP + phosphate + H(+)</text>
        <dbReference type="Rhea" id="RHEA:10580"/>
        <dbReference type="Rhea" id="RHEA-COMP:14738"/>
        <dbReference type="Rhea" id="RHEA-COMP:14740"/>
        <dbReference type="ChEBI" id="CHEBI:15378"/>
        <dbReference type="ChEBI" id="CHEBI:29985"/>
        <dbReference type="ChEBI" id="CHEBI:30616"/>
        <dbReference type="ChEBI" id="CHEBI:43474"/>
        <dbReference type="ChEBI" id="CHEBI:141005"/>
        <dbReference type="ChEBI" id="CHEBI:456216"/>
        <dbReference type="EC" id="6.3.2.17"/>
    </reaction>
</comment>
<evidence type="ECO:0000256" key="9">
    <source>
        <dbReference type="ARBA" id="ARBA00022723"/>
    </source>
</evidence>
<comment type="pathway">
    <text evidence="2">Cofactor biosynthesis; tetrahydrofolate biosynthesis; 7,8-dihydrofolate from 2-amino-4-hydroxy-6-hydroxymethyl-7,8-dihydropteridine diphosphate and 4-aminobenzoate: step 2/2.</text>
</comment>
<evidence type="ECO:0000256" key="15">
    <source>
        <dbReference type="ARBA" id="ARBA00030592"/>
    </source>
</evidence>
<organism evidence="24 25">
    <name type="scientific">Marinobacterium maritimum</name>
    <dbReference type="NCBI Taxonomy" id="500162"/>
    <lineage>
        <taxon>Bacteria</taxon>
        <taxon>Pseudomonadati</taxon>
        <taxon>Pseudomonadota</taxon>
        <taxon>Gammaproteobacteria</taxon>
        <taxon>Oceanospirillales</taxon>
        <taxon>Oceanospirillaceae</taxon>
        <taxon>Marinobacterium</taxon>
    </lineage>
</organism>
<name>A0ABN1I2R0_9GAMM</name>
<comment type="caution">
    <text evidence="24">The sequence shown here is derived from an EMBL/GenBank/DDBJ whole genome shotgun (WGS) entry which is preliminary data.</text>
</comment>
<comment type="function">
    <text evidence="1">Functions in two distinct reactions of the de novo folate biosynthetic pathway. Catalyzes the addition of a glutamate residue to dihydropteroate (7,8-dihydropteroate or H2Pte) to form dihydrofolate (7,8-dihydrofolate monoglutamate or H2Pte-Glu). Also catalyzes successive additions of L-glutamate to tetrahydrofolate or 10-formyltetrahydrofolate or 5,10-methylenetetrahydrofolate, leading to folylpolyglutamate derivatives.</text>
</comment>
<evidence type="ECO:0000256" key="8">
    <source>
        <dbReference type="ARBA" id="ARBA00022598"/>
    </source>
</evidence>
<dbReference type="PANTHER" id="PTHR11136:SF0">
    <property type="entry name" value="DIHYDROFOLATE SYNTHETASE-RELATED"/>
    <property type="match status" value="1"/>
</dbReference>
<keyword evidence="10 21" id="KW-0547">Nucleotide-binding</keyword>
<evidence type="ECO:0000256" key="18">
    <source>
        <dbReference type="ARBA" id="ARBA00047808"/>
    </source>
</evidence>
<dbReference type="InterPro" id="IPR004101">
    <property type="entry name" value="Mur_ligase_C"/>
</dbReference>
<dbReference type="Pfam" id="PF08245">
    <property type="entry name" value="Mur_ligase_M"/>
    <property type="match status" value="1"/>
</dbReference>
<evidence type="ECO:0000256" key="7">
    <source>
        <dbReference type="ARBA" id="ARBA00019357"/>
    </source>
</evidence>
<evidence type="ECO:0000256" key="2">
    <source>
        <dbReference type="ARBA" id="ARBA00004799"/>
    </source>
</evidence>
<evidence type="ECO:0000256" key="11">
    <source>
        <dbReference type="ARBA" id="ARBA00022840"/>
    </source>
</evidence>
<keyword evidence="8 21" id="KW-0436">Ligase</keyword>
<dbReference type="EC" id="6.3.2.17" evidence="6"/>
<evidence type="ECO:0000256" key="13">
    <source>
        <dbReference type="ARBA" id="ARBA00022909"/>
    </source>
</evidence>
<dbReference type="InterPro" id="IPR036615">
    <property type="entry name" value="Mur_ligase_C_dom_sf"/>
</dbReference>
<comment type="catalytic activity">
    <reaction evidence="20">
        <text>7,8-dihydropteroate + L-glutamate + ATP = 7,8-dihydrofolate + ADP + phosphate + H(+)</text>
        <dbReference type="Rhea" id="RHEA:23584"/>
        <dbReference type="ChEBI" id="CHEBI:15378"/>
        <dbReference type="ChEBI" id="CHEBI:17839"/>
        <dbReference type="ChEBI" id="CHEBI:29985"/>
        <dbReference type="ChEBI" id="CHEBI:30616"/>
        <dbReference type="ChEBI" id="CHEBI:43474"/>
        <dbReference type="ChEBI" id="CHEBI:57451"/>
        <dbReference type="ChEBI" id="CHEBI:456216"/>
        <dbReference type="EC" id="6.3.2.12"/>
    </reaction>
</comment>
<dbReference type="Proteomes" id="UP001499915">
    <property type="component" value="Unassembled WGS sequence"/>
</dbReference>
<keyword evidence="9" id="KW-0479">Metal-binding</keyword>
<feature type="domain" description="Mur ligase central" evidence="23">
    <location>
        <begin position="51"/>
        <end position="190"/>
    </location>
</feature>
<dbReference type="EMBL" id="BAAAET010000001">
    <property type="protein sequence ID" value="GAA0684179.1"/>
    <property type="molecule type" value="Genomic_DNA"/>
</dbReference>
<evidence type="ECO:0000256" key="10">
    <source>
        <dbReference type="ARBA" id="ARBA00022741"/>
    </source>
</evidence>
<evidence type="ECO:0000256" key="21">
    <source>
        <dbReference type="PIRNR" id="PIRNR001563"/>
    </source>
</evidence>
<feature type="domain" description="Mur ligase C-terminal" evidence="22">
    <location>
        <begin position="290"/>
        <end position="412"/>
    </location>
</feature>
<keyword evidence="25" id="KW-1185">Reference proteome</keyword>
<sequence>MSGSAYPVTLEGWLSRIEACHPSEIELGLTRLSAVAARLPIDLSNSTRIVVAGTNGKGSTLAMLDAVLRQQGYSTGVYTSPHFLHYNERIVVNGEPVSDELLCEVFTAIEQARGETPLTYFEYGTLAALLVFSQLKVDMALLEVGLGGRLDAINIVDADIAVVTTVALDHMDWLGPDRESIGFEKAGVFRSGKPALCGDPDAPARLVGHAEAIAAPLCRNGIDYRYERQADGWNWQGVSADGVSCRYEQLPVPGLPLANAALVMQILQFLPKPVSEAAIRQGLEQACLTGRMQRTRLGGLAVTLDVAHNPEAASYLASRLREEAGQPIHLVLGMLADKDIEAVVEQLSPVVGQWYPVTLSVPRGTDKEVLVTALQKAGVPMKAIHPAASVKSAVEYLQLNQPEGGVVIAGSFFTVAEALALRTGASC</sequence>
<dbReference type="SUPFAM" id="SSF53623">
    <property type="entry name" value="MurD-like peptide ligases, catalytic domain"/>
    <property type="match status" value="1"/>
</dbReference>
<evidence type="ECO:0000256" key="3">
    <source>
        <dbReference type="ARBA" id="ARBA00005150"/>
    </source>
</evidence>
<keyword evidence="12" id="KW-0460">Magnesium</keyword>
<evidence type="ECO:0000256" key="20">
    <source>
        <dbReference type="ARBA" id="ARBA00049161"/>
    </source>
</evidence>
<dbReference type="PANTHER" id="PTHR11136">
    <property type="entry name" value="FOLYLPOLYGLUTAMATE SYNTHASE-RELATED"/>
    <property type="match status" value="1"/>
</dbReference>
<keyword evidence="13" id="KW-0289">Folate biosynthesis</keyword>
<evidence type="ECO:0000256" key="12">
    <source>
        <dbReference type="ARBA" id="ARBA00022842"/>
    </source>
</evidence>
<dbReference type="Pfam" id="PF02875">
    <property type="entry name" value="Mur_ligase_C"/>
    <property type="match status" value="1"/>
</dbReference>
<evidence type="ECO:0000256" key="1">
    <source>
        <dbReference type="ARBA" id="ARBA00002714"/>
    </source>
</evidence>
<evidence type="ECO:0000313" key="25">
    <source>
        <dbReference type="Proteomes" id="UP001499915"/>
    </source>
</evidence>
<protein>
    <recommendedName>
        <fullName evidence="7">Dihydrofolate synthase/folylpolyglutamate synthase</fullName>
        <ecNumber evidence="5">6.3.2.12</ecNumber>
        <ecNumber evidence="6">6.3.2.17</ecNumber>
    </recommendedName>
    <alternativeName>
        <fullName evidence="16">Folylpoly-gamma-glutamate synthetase-dihydrofolate synthetase</fullName>
    </alternativeName>
    <alternativeName>
        <fullName evidence="14">Folylpolyglutamate synthetase</fullName>
    </alternativeName>
    <alternativeName>
        <fullName evidence="15">Tetrahydrofolylpolyglutamate synthase</fullName>
    </alternativeName>
</protein>
<dbReference type="InterPro" id="IPR001645">
    <property type="entry name" value="Folylpolyglutamate_synth"/>
</dbReference>
<reference evidence="24 25" key="1">
    <citation type="journal article" date="2019" name="Int. J. Syst. Evol. Microbiol.">
        <title>The Global Catalogue of Microorganisms (GCM) 10K type strain sequencing project: providing services to taxonomists for standard genome sequencing and annotation.</title>
        <authorList>
            <consortium name="The Broad Institute Genomics Platform"/>
            <consortium name="The Broad Institute Genome Sequencing Center for Infectious Disease"/>
            <person name="Wu L."/>
            <person name="Ma J."/>
        </authorList>
    </citation>
    <scope>NUCLEOTIDE SEQUENCE [LARGE SCALE GENOMIC DNA]</scope>
    <source>
        <strain evidence="24 25">JCM 15134</strain>
    </source>
</reference>
<evidence type="ECO:0000256" key="4">
    <source>
        <dbReference type="ARBA" id="ARBA00008276"/>
    </source>
</evidence>
<dbReference type="PIRSF" id="PIRSF001563">
    <property type="entry name" value="Folylpolyglu_synth"/>
    <property type="match status" value="1"/>
</dbReference>
<dbReference type="NCBIfam" id="NF008101">
    <property type="entry name" value="PRK10846.1"/>
    <property type="match status" value="1"/>
</dbReference>
<dbReference type="InterPro" id="IPR036565">
    <property type="entry name" value="Mur-like_cat_sf"/>
</dbReference>
<evidence type="ECO:0000256" key="16">
    <source>
        <dbReference type="ARBA" id="ARBA00032510"/>
    </source>
</evidence>
<evidence type="ECO:0000256" key="17">
    <source>
        <dbReference type="ARBA" id="ARBA00047493"/>
    </source>
</evidence>
<comment type="pathway">
    <text evidence="3">Cofactor biosynthesis; tetrahydrofolylpolyglutamate biosynthesis.</text>
</comment>
<comment type="catalytic activity">
    <reaction evidence="18">
        <text>10-formyltetrahydrofolyl-(gamma-L-Glu)(n) + L-glutamate + ATP = 10-formyltetrahydrofolyl-(gamma-L-Glu)(n+1) + ADP + phosphate + H(+)</text>
        <dbReference type="Rhea" id="RHEA:51904"/>
        <dbReference type="Rhea" id="RHEA-COMP:13088"/>
        <dbReference type="Rhea" id="RHEA-COMP:14300"/>
        <dbReference type="ChEBI" id="CHEBI:15378"/>
        <dbReference type="ChEBI" id="CHEBI:29985"/>
        <dbReference type="ChEBI" id="CHEBI:30616"/>
        <dbReference type="ChEBI" id="CHEBI:43474"/>
        <dbReference type="ChEBI" id="CHEBI:134413"/>
        <dbReference type="ChEBI" id="CHEBI:456216"/>
        <dbReference type="EC" id="6.3.2.17"/>
    </reaction>
</comment>
<evidence type="ECO:0000256" key="14">
    <source>
        <dbReference type="ARBA" id="ARBA00030048"/>
    </source>
</evidence>
<dbReference type="InterPro" id="IPR013221">
    <property type="entry name" value="Mur_ligase_cen"/>
</dbReference>
<dbReference type="RefSeq" id="WP_343802322.1">
    <property type="nucleotide sequence ID" value="NZ_BAAAET010000001.1"/>
</dbReference>
<evidence type="ECO:0000259" key="23">
    <source>
        <dbReference type="Pfam" id="PF08245"/>
    </source>
</evidence>
<evidence type="ECO:0000256" key="5">
    <source>
        <dbReference type="ARBA" id="ARBA00013023"/>
    </source>
</evidence>
<dbReference type="EC" id="6.3.2.12" evidence="5"/>
<evidence type="ECO:0000313" key="24">
    <source>
        <dbReference type="EMBL" id="GAA0684179.1"/>
    </source>
</evidence>
<accession>A0ABN1I2R0</accession>
<proteinExistence type="inferred from homology"/>
<dbReference type="NCBIfam" id="TIGR01499">
    <property type="entry name" value="folC"/>
    <property type="match status" value="1"/>
</dbReference>
<comment type="catalytic activity">
    <reaction evidence="19">
        <text>(6R)-5,10-methylenetetrahydrofolyl-(gamma-L-Glu)(n) + L-glutamate + ATP = (6R)-5,10-methylenetetrahydrofolyl-(gamma-L-Glu)(n+1) + ADP + phosphate + H(+)</text>
        <dbReference type="Rhea" id="RHEA:51912"/>
        <dbReference type="Rhea" id="RHEA-COMP:13257"/>
        <dbReference type="Rhea" id="RHEA-COMP:13258"/>
        <dbReference type="ChEBI" id="CHEBI:15378"/>
        <dbReference type="ChEBI" id="CHEBI:29985"/>
        <dbReference type="ChEBI" id="CHEBI:30616"/>
        <dbReference type="ChEBI" id="CHEBI:43474"/>
        <dbReference type="ChEBI" id="CHEBI:136572"/>
        <dbReference type="ChEBI" id="CHEBI:456216"/>
        <dbReference type="EC" id="6.3.2.17"/>
    </reaction>
</comment>
<dbReference type="SUPFAM" id="SSF53244">
    <property type="entry name" value="MurD-like peptide ligases, peptide-binding domain"/>
    <property type="match status" value="1"/>
</dbReference>
<dbReference type="Gene3D" id="3.40.1190.10">
    <property type="entry name" value="Mur-like, catalytic domain"/>
    <property type="match status" value="1"/>
</dbReference>
<keyword evidence="11 21" id="KW-0067">ATP-binding</keyword>
<evidence type="ECO:0000259" key="22">
    <source>
        <dbReference type="Pfam" id="PF02875"/>
    </source>
</evidence>
<evidence type="ECO:0000256" key="19">
    <source>
        <dbReference type="ARBA" id="ARBA00049035"/>
    </source>
</evidence>